<proteinExistence type="predicted"/>
<protein>
    <submittedName>
        <fullName evidence="2">Uncharacterized protein</fullName>
    </submittedName>
</protein>
<organism evidence="2 3">
    <name type="scientific">Zizania palustris</name>
    <name type="common">Northern wild rice</name>
    <dbReference type="NCBI Taxonomy" id="103762"/>
    <lineage>
        <taxon>Eukaryota</taxon>
        <taxon>Viridiplantae</taxon>
        <taxon>Streptophyta</taxon>
        <taxon>Embryophyta</taxon>
        <taxon>Tracheophyta</taxon>
        <taxon>Spermatophyta</taxon>
        <taxon>Magnoliopsida</taxon>
        <taxon>Liliopsida</taxon>
        <taxon>Poales</taxon>
        <taxon>Poaceae</taxon>
        <taxon>BOP clade</taxon>
        <taxon>Oryzoideae</taxon>
        <taxon>Oryzeae</taxon>
        <taxon>Zizaniinae</taxon>
        <taxon>Zizania</taxon>
    </lineage>
</organism>
<reference evidence="2" key="2">
    <citation type="submission" date="2021-02" db="EMBL/GenBank/DDBJ databases">
        <authorList>
            <person name="Kimball J.A."/>
            <person name="Haas M.W."/>
            <person name="Macchietto M."/>
            <person name="Kono T."/>
            <person name="Duquette J."/>
            <person name="Shao M."/>
        </authorList>
    </citation>
    <scope>NUCLEOTIDE SEQUENCE</scope>
    <source>
        <tissue evidence="2">Fresh leaf tissue</tissue>
    </source>
</reference>
<evidence type="ECO:0000313" key="2">
    <source>
        <dbReference type="EMBL" id="KAG8090038.1"/>
    </source>
</evidence>
<sequence>MSKMPLPSLALVKSHRRCPFQLAAARRDGAPPIGSNPSLPLPPPPPSSSSSTRRHSFLPRVVLHRREPARAAQSGFRFVLSSCWV</sequence>
<dbReference type="EMBL" id="JAAALK010000081">
    <property type="protein sequence ID" value="KAG8090038.1"/>
    <property type="molecule type" value="Genomic_DNA"/>
</dbReference>
<accession>A0A8J5WEV6</accession>
<evidence type="ECO:0000256" key="1">
    <source>
        <dbReference type="SAM" id="MobiDB-lite"/>
    </source>
</evidence>
<name>A0A8J5WEV6_ZIZPA</name>
<comment type="caution">
    <text evidence="2">The sequence shown here is derived from an EMBL/GenBank/DDBJ whole genome shotgun (WGS) entry which is preliminary data.</text>
</comment>
<evidence type="ECO:0000313" key="3">
    <source>
        <dbReference type="Proteomes" id="UP000729402"/>
    </source>
</evidence>
<gene>
    <name evidence="2" type="ORF">GUJ93_ZPchr0011g27448</name>
</gene>
<keyword evidence="3" id="KW-1185">Reference proteome</keyword>
<reference evidence="2" key="1">
    <citation type="journal article" date="2021" name="bioRxiv">
        <title>Whole Genome Assembly and Annotation of Northern Wild Rice, Zizania palustris L., Supports a Whole Genome Duplication in the Zizania Genus.</title>
        <authorList>
            <person name="Haas M."/>
            <person name="Kono T."/>
            <person name="Macchietto M."/>
            <person name="Millas R."/>
            <person name="McGilp L."/>
            <person name="Shao M."/>
            <person name="Duquette J."/>
            <person name="Hirsch C.N."/>
            <person name="Kimball J."/>
        </authorList>
    </citation>
    <scope>NUCLEOTIDE SEQUENCE</scope>
    <source>
        <tissue evidence="2">Fresh leaf tissue</tissue>
    </source>
</reference>
<dbReference type="Proteomes" id="UP000729402">
    <property type="component" value="Unassembled WGS sequence"/>
</dbReference>
<dbReference type="AlphaFoldDB" id="A0A8J5WEV6"/>
<feature type="region of interest" description="Disordered" evidence="1">
    <location>
        <begin position="25"/>
        <end position="56"/>
    </location>
</feature>